<comment type="similarity">
    <text evidence="1">Belongs to the TSR2 family.</text>
</comment>
<evidence type="ECO:0000256" key="1">
    <source>
        <dbReference type="ARBA" id="ARBA00006524"/>
    </source>
</evidence>
<gene>
    <name evidence="3" type="ORF">COLO4_15255</name>
</gene>
<dbReference type="EMBL" id="AWUE01015649">
    <property type="protein sequence ID" value="OMO96434.1"/>
    <property type="molecule type" value="Genomic_DNA"/>
</dbReference>
<dbReference type="GO" id="GO:0006364">
    <property type="term" value="P:rRNA processing"/>
    <property type="evidence" value="ECO:0007669"/>
    <property type="project" value="UniProtKB-KW"/>
</dbReference>
<protein>
    <submittedName>
        <fullName evidence="3">Pre-rRNA-processing protein TSR2</fullName>
    </submittedName>
</protein>
<dbReference type="InterPro" id="IPR019398">
    <property type="entry name" value="Pre-rRNA_process_TSR2"/>
</dbReference>
<evidence type="ECO:0000313" key="3">
    <source>
        <dbReference type="EMBL" id="OMO96434.1"/>
    </source>
</evidence>
<dbReference type="STRING" id="93759.A0A1R3JNN9"/>
<name>A0A1R3JNN9_9ROSI</name>
<keyword evidence="4" id="KW-1185">Reference proteome</keyword>
<organism evidence="3 4">
    <name type="scientific">Corchorus olitorius</name>
    <dbReference type="NCBI Taxonomy" id="93759"/>
    <lineage>
        <taxon>Eukaryota</taxon>
        <taxon>Viridiplantae</taxon>
        <taxon>Streptophyta</taxon>
        <taxon>Embryophyta</taxon>
        <taxon>Tracheophyta</taxon>
        <taxon>Spermatophyta</taxon>
        <taxon>Magnoliopsida</taxon>
        <taxon>eudicotyledons</taxon>
        <taxon>Gunneridae</taxon>
        <taxon>Pentapetalae</taxon>
        <taxon>rosids</taxon>
        <taxon>malvids</taxon>
        <taxon>Malvales</taxon>
        <taxon>Malvaceae</taxon>
        <taxon>Grewioideae</taxon>
        <taxon>Apeibeae</taxon>
        <taxon>Corchorus</taxon>
    </lineage>
</organism>
<comment type="caution">
    <text evidence="3">The sequence shown here is derived from an EMBL/GenBank/DDBJ whole genome shotgun (WGS) entry which is preliminary data.</text>
</comment>
<dbReference type="PANTHER" id="PTHR21250">
    <property type="entry name" value="PRE-RRNA-PROCESSING PROTEIN TSR2 HOMOLOG"/>
    <property type="match status" value="1"/>
</dbReference>
<dbReference type="Proteomes" id="UP000187203">
    <property type="component" value="Unassembled WGS sequence"/>
</dbReference>
<dbReference type="OrthoDB" id="263560at2759"/>
<evidence type="ECO:0000256" key="2">
    <source>
        <dbReference type="ARBA" id="ARBA00022552"/>
    </source>
</evidence>
<sequence length="134" mass="15077">METRKLTAESAPIFQEGIGLILSRWSALTIAVENEWGGRKSRAKADLLWSDIFSFFTDSKRDDLEKILEEGLLSLNTEAADGSIEEVAEKIMIMHEECLEANYQSVEKLRTSKPPPVAHVKQLLYISMKGKLHG</sequence>
<dbReference type="Pfam" id="PF10273">
    <property type="entry name" value="WGG"/>
    <property type="match status" value="1"/>
</dbReference>
<dbReference type="AlphaFoldDB" id="A0A1R3JNN9"/>
<proteinExistence type="inferred from homology"/>
<keyword evidence="2" id="KW-0698">rRNA processing</keyword>
<accession>A0A1R3JNN9</accession>
<reference evidence="4" key="1">
    <citation type="submission" date="2013-09" db="EMBL/GenBank/DDBJ databases">
        <title>Corchorus olitorius genome sequencing.</title>
        <authorList>
            <person name="Alam M."/>
            <person name="Haque M.S."/>
            <person name="Islam M.S."/>
            <person name="Emdad E.M."/>
            <person name="Islam M.M."/>
            <person name="Ahmed B."/>
            <person name="Halim A."/>
            <person name="Hossen Q.M.M."/>
            <person name="Hossain M.Z."/>
            <person name="Ahmed R."/>
            <person name="Khan M.M."/>
            <person name="Islam R."/>
            <person name="Rashid M.M."/>
            <person name="Khan S.A."/>
            <person name="Rahman M.S."/>
            <person name="Alam M."/>
            <person name="Yahiya A.S."/>
            <person name="Khan M.S."/>
            <person name="Azam M.S."/>
            <person name="Haque T."/>
            <person name="Lashkar M.Z.H."/>
            <person name="Akhand A.I."/>
            <person name="Morshed G."/>
            <person name="Roy S."/>
            <person name="Uddin K.S."/>
            <person name="Rabeya T."/>
            <person name="Hossain A.S."/>
            <person name="Chowdhury A."/>
            <person name="Snigdha A.R."/>
            <person name="Mortoza M.S."/>
            <person name="Matin S.A."/>
            <person name="Hoque S.M.E."/>
            <person name="Islam M.K."/>
            <person name="Roy D.K."/>
            <person name="Haider R."/>
            <person name="Moosa M.M."/>
            <person name="Elias S.M."/>
            <person name="Hasan A.M."/>
            <person name="Jahan S."/>
            <person name="Shafiuddin M."/>
            <person name="Mahmood N."/>
            <person name="Shommy N.S."/>
        </authorList>
    </citation>
    <scope>NUCLEOTIDE SEQUENCE [LARGE SCALE GENOMIC DNA]</scope>
    <source>
        <strain evidence="4">cv. O-4</strain>
    </source>
</reference>
<evidence type="ECO:0000313" key="4">
    <source>
        <dbReference type="Proteomes" id="UP000187203"/>
    </source>
</evidence>